<keyword evidence="2" id="KW-0732">Signal</keyword>
<dbReference type="Proteomes" id="UP000433876">
    <property type="component" value="Unassembled WGS sequence"/>
</dbReference>
<feature type="signal peptide" evidence="2">
    <location>
        <begin position="1"/>
        <end position="28"/>
    </location>
</feature>
<evidence type="ECO:0000259" key="3">
    <source>
        <dbReference type="Pfam" id="PF23584"/>
    </source>
</evidence>
<organism evidence="4 5">
    <name type="scientific">Sordaria macrospora</name>
    <dbReference type="NCBI Taxonomy" id="5147"/>
    <lineage>
        <taxon>Eukaryota</taxon>
        <taxon>Fungi</taxon>
        <taxon>Dikarya</taxon>
        <taxon>Ascomycota</taxon>
        <taxon>Pezizomycotina</taxon>
        <taxon>Sordariomycetes</taxon>
        <taxon>Sordariomycetidae</taxon>
        <taxon>Sordariales</taxon>
        <taxon>Sordariaceae</taxon>
        <taxon>Sordaria</taxon>
    </lineage>
</organism>
<dbReference type="Pfam" id="PF23584">
    <property type="entry name" value="DUF7136"/>
    <property type="match status" value="1"/>
</dbReference>
<dbReference type="AlphaFoldDB" id="A0A8S8ZXU7"/>
<protein>
    <recommendedName>
        <fullName evidence="3">DUF7136 domain-containing protein</fullName>
    </recommendedName>
</protein>
<dbReference type="VEuPathDB" id="FungiDB:SMAC_01417"/>
<evidence type="ECO:0000313" key="4">
    <source>
        <dbReference type="EMBL" id="KAA8633065.1"/>
    </source>
</evidence>
<name>A0A8S8ZXU7_SORMA</name>
<dbReference type="EMBL" id="NMPR01000043">
    <property type="protein sequence ID" value="KAA8633065.1"/>
    <property type="molecule type" value="Genomic_DNA"/>
</dbReference>
<evidence type="ECO:0000256" key="2">
    <source>
        <dbReference type="SAM" id="SignalP"/>
    </source>
</evidence>
<feature type="domain" description="DUF7136" evidence="3">
    <location>
        <begin position="41"/>
        <end position="278"/>
    </location>
</feature>
<sequence>MRSFVMAGSHPIWCFITPLLLTSTLAQAAREAVHKPQYVQEPTIVEFDGIFPVIEETYAPASAFPLVLAVQNATAALALRPQVYWYLRTVPEDMHHEDPATLEYLFKQPAIESGVMTELGWSLPDGAPSNFSTDNLKDGVYYYTAWTGMLNDTVPEGVYSVTWLINYVNCTDLVDPDWQSNPSSASLVVHHTFYVEKGNKGTAKKPDLSELAASSPDCPYYSTVVQVLGEAWMEEGHDGHDYHICARLAGWGTFSLPRDSSCQAKLGLEAAASISAGAPTGFELAATATTTATATTPAVTVASGSAESAAIAEEPKKESRACRAGPGSSSSLLGSWVAVGVGLITLFMVV</sequence>
<feature type="region of interest" description="Disordered" evidence="1">
    <location>
        <begin position="310"/>
        <end position="330"/>
    </location>
</feature>
<proteinExistence type="predicted"/>
<accession>A0A8S8ZXU7</accession>
<comment type="caution">
    <text evidence="4">The sequence shown here is derived from an EMBL/GenBank/DDBJ whole genome shotgun (WGS) entry which is preliminary data.</text>
</comment>
<evidence type="ECO:0000313" key="5">
    <source>
        <dbReference type="Proteomes" id="UP000433876"/>
    </source>
</evidence>
<evidence type="ECO:0000256" key="1">
    <source>
        <dbReference type="SAM" id="MobiDB-lite"/>
    </source>
</evidence>
<dbReference type="InterPro" id="IPR055560">
    <property type="entry name" value="DUF7136"/>
</dbReference>
<reference evidence="4 5" key="1">
    <citation type="submission" date="2017-07" db="EMBL/GenBank/DDBJ databases">
        <title>Genome sequence of the Sordaria macrospora wild type strain R19027.</title>
        <authorList>
            <person name="Nowrousian M."/>
            <person name="Teichert I."/>
            <person name="Kueck U."/>
        </authorList>
    </citation>
    <scope>NUCLEOTIDE SEQUENCE [LARGE SCALE GENOMIC DNA]</scope>
    <source>
        <strain evidence="4 5">R19027</strain>
        <tissue evidence="4">Mycelium</tissue>
    </source>
</reference>
<gene>
    <name evidence="4" type="ORF">SMACR_01417</name>
</gene>
<feature type="chain" id="PRO_5035759835" description="DUF7136 domain-containing protein" evidence="2">
    <location>
        <begin position="29"/>
        <end position="350"/>
    </location>
</feature>